<feature type="non-terminal residue" evidence="1">
    <location>
        <position position="1"/>
    </location>
</feature>
<organism evidence="1">
    <name type="scientific">Lepeophtheirus salmonis</name>
    <name type="common">Salmon louse</name>
    <name type="synonym">Caligus salmonis</name>
    <dbReference type="NCBI Taxonomy" id="72036"/>
    <lineage>
        <taxon>Eukaryota</taxon>
        <taxon>Metazoa</taxon>
        <taxon>Ecdysozoa</taxon>
        <taxon>Arthropoda</taxon>
        <taxon>Crustacea</taxon>
        <taxon>Multicrustacea</taxon>
        <taxon>Hexanauplia</taxon>
        <taxon>Copepoda</taxon>
        <taxon>Siphonostomatoida</taxon>
        <taxon>Caligidae</taxon>
        <taxon>Lepeophtheirus</taxon>
    </lineage>
</organism>
<name>A0A0K2UZ16_LEPSM</name>
<sequence>LCYPVRLQSCSACPHRLTTLHNPTRNNQEALNRTILVANLQAHFVR</sequence>
<proteinExistence type="predicted"/>
<evidence type="ECO:0000313" key="1">
    <source>
        <dbReference type="EMBL" id="CDW43509.1"/>
    </source>
</evidence>
<reference evidence="1" key="1">
    <citation type="submission" date="2014-05" db="EMBL/GenBank/DDBJ databases">
        <authorList>
            <person name="Chronopoulou M."/>
        </authorList>
    </citation>
    <scope>NUCLEOTIDE SEQUENCE</scope>
    <source>
        <tissue evidence="1">Whole organism</tissue>
    </source>
</reference>
<dbReference type="AlphaFoldDB" id="A0A0K2UZ16"/>
<dbReference type="EMBL" id="HACA01026148">
    <property type="protein sequence ID" value="CDW43509.1"/>
    <property type="molecule type" value="Transcribed_RNA"/>
</dbReference>
<protein>
    <submittedName>
        <fullName evidence="1">Uncharacterized protein</fullName>
    </submittedName>
</protein>
<accession>A0A0K2UZ16</accession>